<dbReference type="Proteomes" id="UP000265703">
    <property type="component" value="Unassembled WGS sequence"/>
</dbReference>
<keyword evidence="3" id="KW-1185">Reference proteome</keyword>
<evidence type="ECO:0000256" key="1">
    <source>
        <dbReference type="SAM" id="SignalP"/>
    </source>
</evidence>
<gene>
    <name evidence="2" type="ORF">C1645_206087</name>
</gene>
<dbReference type="EMBL" id="QKYT01000227">
    <property type="protein sequence ID" value="RIA89255.1"/>
    <property type="molecule type" value="Genomic_DNA"/>
</dbReference>
<dbReference type="AlphaFoldDB" id="A0A397SZ27"/>
<proteinExistence type="predicted"/>
<protein>
    <submittedName>
        <fullName evidence="2">Uncharacterized protein</fullName>
    </submittedName>
</protein>
<organism evidence="2 3">
    <name type="scientific">Glomus cerebriforme</name>
    <dbReference type="NCBI Taxonomy" id="658196"/>
    <lineage>
        <taxon>Eukaryota</taxon>
        <taxon>Fungi</taxon>
        <taxon>Fungi incertae sedis</taxon>
        <taxon>Mucoromycota</taxon>
        <taxon>Glomeromycotina</taxon>
        <taxon>Glomeromycetes</taxon>
        <taxon>Glomerales</taxon>
        <taxon>Glomeraceae</taxon>
        <taxon>Glomus</taxon>
    </lineage>
</organism>
<feature type="chain" id="PRO_5017399087" evidence="1">
    <location>
        <begin position="23"/>
        <end position="140"/>
    </location>
</feature>
<feature type="signal peptide" evidence="1">
    <location>
        <begin position="1"/>
        <end position="22"/>
    </location>
</feature>
<comment type="caution">
    <text evidence="2">The sequence shown here is derived from an EMBL/GenBank/DDBJ whole genome shotgun (WGS) entry which is preliminary data.</text>
</comment>
<keyword evidence="1" id="KW-0732">Signal</keyword>
<name>A0A397SZ27_9GLOM</name>
<sequence length="140" mass="16054">MRLFSFFLFYKIFSFLAALGLSCSPENEDGNFISISLSLAPNWRFNIQGSVITPGIVMITFNTPGDRPDNNEIFMLKQPTTGVYEFQPFIDFYQATALKEIIKNSLSNVMPVISIKIHWIGIWHLIFVQVEKTLFPILLK</sequence>
<reference evidence="2 3" key="1">
    <citation type="submission" date="2018-06" db="EMBL/GenBank/DDBJ databases">
        <title>Comparative genomics reveals the genomic features of Rhizophagus irregularis, R. cerebriforme, R. diaphanum and Gigaspora rosea, and their symbiotic lifestyle signature.</title>
        <authorList>
            <person name="Morin E."/>
            <person name="San Clemente H."/>
            <person name="Chen E.C.H."/>
            <person name="De La Providencia I."/>
            <person name="Hainaut M."/>
            <person name="Kuo A."/>
            <person name="Kohler A."/>
            <person name="Murat C."/>
            <person name="Tang N."/>
            <person name="Roy S."/>
            <person name="Loubradou J."/>
            <person name="Henrissat B."/>
            <person name="Grigoriev I.V."/>
            <person name="Corradi N."/>
            <person name="Roux C."/>
            <person name="Martin F.M."/>
        </authorList>
    </citation>
    <scope>NUCLEOTIDE SEQUENCE [LARGE SCALE GENOMIC DNA]</scope>
    <source>
        <strain evidence="2 3">DAOM 227022</strain>
    </source>
</reference>
<dbReference type="PROSITE" id="PS51257">
    <property type="entry name" value="PROKAR_LIPOPROTEIN"/>
    <property type="match status" value="1"/>
</dbReference>
<evidence type="ECO:0000313" key="3">
    <source>
        <dbReference type="Proteomes" id="UP000265703"/>
    </source>
</evidence>
<evidence type="ECO:0000313" key="2">
    <source>
        <dbReference type="EMBL" id="RIA89255.1"/>
    </source>
</evidence>
<accession>A0A397SZ27</accession>